<evidence type="ECO:0000313" key="2">
    <source>
        <dbReference type="EMBL" id="EJT49918.1"/>
    </source>
</evidence>
<dbReference type="InterPro" id="IPR035992">
    <property type="entry name" value="Ricin_B-like_lectins"/>
</dbReference>
<dbReference type="VEuPathDB" id="FungiDB:A1Q1_00931"/>
<protein>
    <submittedName>
        <fullName evidence="2">Uncharacterized protein</fullName>
    </submittedName>
</protein>
<sequence length="148" mass="15971">MIKALVALTFTGVAMAAPCPSTFRIHPEGHDDYCVTVAKTTDNPGPAYVSGSSKLPLAQQTCTTSAPPMPPQGRAHVLPLRSVRRLSRFEELTADRVEGAYNGRQLALSGSVCFDVRDGNVNGGALQIWYCTDGNTNQMWNLESYGTH</sequence>
<dbReference type="RefSeq" id="XP_014181029.1">
    <property type="nucleotide sequence ID" value="XM_014325554.1"/>
</dbReference>
<keyword evidence="1" id="KW-0732">Signal</keyword>
<dbReference type="Proteomes" id="UP000002748">
    <property type="component" value="Unassembled WGS sequence"/>
</dbReference>
<evidence type="ECO:0000313" key="3">
    <source>
        <dbReference type="Proteomes" id="UP000002748"/>
    </source>
</evidence>
<evidence type="ECO:0000256" key="1">
    <source>
        <dbReference type="SAM" id="SignalP"/>
    </source>
</evidence>
<comment type="caution">
    <text evidence="2">The sequence shown here is derived from an EMBL/GenBank/DDBJ whole genome shotgun (WGS) entry which is preliminary data.</text>
</comment>
<dbReference type="HOGENOM" id="CLU_1760081_0_0_1"/>
<organism evidence="2 3">
    <name type="scientific">Trichosporon asahii var. asahii (strain ATCC 90039 / CBS 2479 / JCM 2466 / KCTC 7840 / NBRC 103889/ NCYC 2677 / UAMH 7654)</name>
    <name type="common">Yeast</name>
    <dbReference type="NCBI Taxonomy" id="1186058"/>
    <lineage>
        <taxon>Eukaryota</taxon>
        <taxon>Fungi</taxon>
        <taxon>Dikarya</taxon>
        <taxon>Basidiomycota</taxon>
        <taxon>Agaricomycotina</taxon>
        <taxon>Tremellomycetes</taxon>
        <taxon>Trichosporonales</taxon>
        <taxon>Trichosporonaceae</taxon>
        <taxon>Trichosporon</taxon>
    </lineage>
</organism>
<feature type="chain" id="PRO_5005352281" evidence="1">
    <location>
        <begin position="17"/>
        <end position="148"/>
    </location>
</feature>
<dbReference type="OrthoDB" id="6770063at2759"/>
<name>J5QZG5_TRIAS</name>
<dbReference type="Gene3D" id="2.80.10.50">
    <property type="match status" value="1"/>
</dbReference>
<dbReference type="KEGG" id="tasa:A1Q1_00931"/>
<dbReference type="PROSITE" id="PS50231">
    <property type="entry name" value="RICIN_B_LECTIN"/>
    <property type="match status" value="1"/>
</dbReference>
<dbReference type="AlphaFoldDB" id="J5QZG5"/>
<reference evidence="2 3" key="1">
    <citation type="journal article" date="2012" name="Eukaryot. Cell">
        <title>Draft genome sequence of CBS 2479, the standard type strain of Trichosporon asahii.</title>
        <authorList>
            <person name="Yang R.Y."/>
            <person name="Li H.T."/>
            <person name="Zhu H."/>
            <person name="Zhou G.P."/>
            <person name="Wang M."/>
            <person name="Wang L."/>
        </authorList>
    </citation>
    <scope>NUCLEOTIDE SEQUENCE [LARGE SCALE GENOMIC DNA]</scope>
    <source>
        <strain evidence="3">ATCC 90039 / CBS 2479 / JCM 2466 / KCTC 7840 / NCYC 2677 / UAMH 7654</strain>
    </source>
</reference>
<gene>
    <name evidence="2" type="ORF">A1Q1_00931</name>
</gene>
<dbReference type="EMBL" id="ALBS01000144">
    <property type="protein sequence ID" value="EJT49918.1"/>
    <property type="molecule type" value="Genomic_DNA"/>
</dbReference>
<dbReference type="GeneID" id="25984445"/>
<proteinExistence type="predicted"/>
<feature type="signal peptide" evidence="1">
    <location>
        <begin position="1"/>
        <end position="16"/>
    </location>
</feature>
<dbReference type="SUPFAM" id="SSF50370">
    <property type="entry name" value="Ricin B-like lectins"/>
    <property type="match status" value="1"/>
</dbReference>
<accession>J5QZG5</accession>